<protein>
    <submittedName>
        <fullName evidence="2">Uncharacterized protein</fullName>
    </submittedName>
</protein>
<keyword evidence="3" id="KW-1185">Reference proteome</keyword>
<evidence type="ECO:0000313" key="2">
    <source>
        <dbReference type="EMBL" id="KAK6313036.1"/>
    </source>
</evidence>
<evidence type="ECO:0000313" key="3">
    <source>
        <dbReference type="Proteomes" id="UP001356427"/>
    </source>
</evidence>
<evidence type="ECO:0000256" key="1">
    <source>
        <dbReference type="SAM" id="MobiDB-lite"/>
    </source>
</evidence>
<dbReference type="Proteomes" id="UP001356427">
    <property type="component" value="Unassembled WGS sequence"/>
</dbReference>
<sequence>MPTLELCSCAVGKATTDSSGLLCSQSRESRGKSAMFSELFACGRNDPDMSEVSGSIQYSADPLDAPPMSG</sequence>
<proteinExistence type="predicted"/>
<name>A0AAN8M6T8_9TELE</name>
<reference evidence="2 3" key="1">
    <citation type="submission" date="2021-04" db="EMBL/GenBank/DDBJ databases">
        <authorList>
            <person name="De Guttry C."/>
            <person name="Zahm M."/>
            <person name="Klopp C."/>
            <person name="Cabau C."/>
            <person name="Louis A."/>
            <person name="Berthelot C."/>
            <person name="Parey E."/>
            <person name="Roest Crollius H."/>
            <person name="Montfort J."/>
            <person name="Robinson-Rechavi M."/>
            <person name="Bucao C."/>
            <person name="Bouchez O."/>
            <person name="Gislard M."/>
            <person name="Lluch J."/>
            <person name="Milhes M."/>
            <person name="Lampietro C."/>
            <person name="Lopez Roques C."/>
            <person name="Donnadieu C."/>
            <person name="Braasch I."/>
            <person name="Desvignes T."/>
            <person name="Postlethwait J."/>
            <person name="Bobe J."/>
            <person name="Wedekind C."/>
            <person name="Guiguen Y."/>
        </authorList>
    </citation>
    <scope>NUCLEOTIDE SEQUENCE [LARGE SCALE GENOMIC DNA]</scope>
    <source>
        <strain evidence="2">Cs_M1</strain>
        <tissue evidence="2">Blood</tissue>
    </source>
</reference>
<dbReference type="AlphaFoldDB" id="A0AAN8M6T8"/>
<gene>
    <name evidence="2" type="ORF">J4Q44_G00163830</name>
</gene>
<accession>A0AAN8M6T8</accession>
<feature type="region of interest" description="Disordered" evidence="1">
    <location>
        <begin position="50"/>
        <end position="70"/>
    </location>
</feature>
<organism evidence="2 3">
    <name type="scientific">Coregonus suidteri</name>
    <dbReference type="NCBI Taxonomy" id="861788"/>
    <lineage>
        <taxon>Eukaryota</taxon>
        <taxon>Metazoa</taxon>
        <taxon>Chordata</taxon>
        <taxon>Craniata</taxon>
        <taxon>Vertebrata</taxon>
        <taxon>Euteleostomi</taxon>
        <taxon>Actinopterygii</taxon>
        <taxon>Neopterygii</taxon>
        <taxon>Teleostei</taxon>
        <taxon>Protacanthopterygii</taxon>
        <taxon>Salmoniformes</taxon>
        <taxon>Salmonidae</taxon>
        <taxon>Coregoninae</taxon>
        <taxon>Coregonus</taxon>
    </lineage>
</organism>
<dbReference type="EMBL" id="JAGTTL010000014">
    <property type="protein sequence ID" value="KAK6313036.1"/>
    <property type="molecule type" value="Genomic_DNA"/>
</dbReference>
<comment type="caution">
    <text evidence="2">The sequence shown here is derived from an EMBL/GenBank/DDBJ whole genome shotgun (WGS) entry which is preliminary data.</text>
</comment>